<reference evidence="3 4" key="1">
    <citation type="journal article" date="2010" name="Science">
        <title>Genomic comparison of the ants Camponotus floridanus and Harpegnathos saltator.</title>
        <authorList>
            <person name="Bonasio R."/>
            <person name="Zhang G."/>
            <person name="Ye C."/>
            <person name="Mutti N.S."/>
            <person name="Fang X."/>
            <person name="Qin N."/>
            <person name="Donahue G."/>
            <person name="Yang P."/>
            <person name="Li Q."/>
            <person name="Li C."/>
            <person name="Zhang P."/>
            <person name="Huang Z."/>
            <person name="Berger S.L."/>
            <person name="Reinberg D."/>
            <person name="Wang J."/>
            <person name="Liebig J."/>
        </authorList>
    </citation>
    <scope>NUCLEOTIDE SEQUENCE [LARGE SCALE GENOMIC DNA]</scope>
    <source>
        <strain evidence="3 4">R22 G/1</strain>
    </source>
</reference>
<proteinExistence type="predicted"/>
<evidence type="ECO:0000313" key="3">
    <source>
        <dbReference type="EMBL" id="EFN80381.1"/>
    </source>
</evidence>
<accession>E2BV89</accession>
<evidence type="ECO:0000256" key="2">
    <source>
        <dbReference type="SAM" id="Phobius"/>
    </source>
</evidence>
<evidence type="ECO:0000313" key="4">
    <source>
        <dbReference type="Proteomes" id="UP000008237"/>
    </source>
</evidence>
<dbReference type="AlphaFoldDB" id="E2BV89"/>
<evidence type="ECO:0000256" key="1">
    <source>
        <dbReference type="SAM" id="MobiDB-lite"/>
    </source>
</evidence>
<feature type="region of interest" description="Disordered" evidence="1">
    <location>
        <begin position="148"/>
        <end position="168"/>
    </location>
</feature>
<keyword evidence="4" id="KW-1185">Reference proteome</keyword>
<organism evidence="4">
    <name type="scientific">Harpegnathos saltator</name>
    <name type="common">Jerdon's jumping ant</name>
    <dbReference type="NCBI Taxonomy" id="610380"/>
    <lineage>
        <taxon>Eukaryota</taxon>
        <taxon>Metazoa</taxon>
        <taxon>Ecdysozoa</taxon>
        <taxon>Arthropoda</taxon>
        <taxon>Hexapoda</taxon>
        <taxon>Insecta</taxon>
        <taxon>Pterygota</taxon>
        <taxon>Neoptera</taxon>
        <taxon>Endopterygota</taxon>
        <taxon>Hymenoptera</taxon>
        <taxon>Apocrita</taxon>
        <taxon>Aculeata</taxon>
        <taxon>Formicoidea</taxon>
        <taxon>Formicidae</taxon>
        <taxon>Ponerinae</taxon>
        <taxon>Ponerini</taxon>
        <taxon>Harpegnathos</taxon>
    </lineage>
</organism>
<keyword evidence="2" id="KW-0472">Membrane</keyword>
<keyword evidence="2" id="KW-1133">Transmembrane helix</keyword>
<dbReference type="OrthoDB" id="6600151at2759"/>
<gene>
    <name evidence="3" type="ORF">EAI_14727</name>
</gene>
<sequence>MVKINVRWKLAHDLNLLRGTNYPTKIKYLWRKGWTEIPVIMACTPLSIIASAGIIFVLWYGQTHSLFPKYHKLPRRRGTIAWTRSREAIEDLNGSLTFRTVYVSDSVFQLFLRQRSVYIPEVKFPVSGLTFYLLNVLSVRDPFDPLKHERHETQPKSALCRKNEEFSE</sequence>
<feature type="transmembrane region" description="Helical" evidence="2">
    <location>
        <begin position="37"/>
        <end position="60"/>
    </location>
</feature>
<dbReference type="Proteomes" id="UP000008237">
    <property type="component" value="Unassembled WGS sequence"/>
</dbReference>
<name>E2BV89_HARSA</name>
<keyword evidence="2" id="KW-0812">Transmembrane</keyword>
<protein>
    <submittedName>
        <fullName evidence="3">Uncharacterized protein</fullName>
    </submittedName>
</protein>
<dbReference type="InParanoid" id="E2BV89"/>
<dbReference type="EMBL" id="GL450824">
    <property type="protein sequence ID" value="EFN80381.1"/>
    <property type="molecule type" value="Genomic_DNA"/>
</dbReference>
<dbReference type="STRING" id="610380.E2BV89"/>